<name>A0A0U1PQK9_9PSED</name>
<reference evidence="2 3" key="1">
    <citation type="submission" date="2015-03" db="EMBL/GenBank/DDBJ databases">
        <title>Pseudomonas frederiksbergensis hydrocarbon degrader.</title>
        <authorList>
            <person name="Brown L.M."/>
            <person name="Ruiz O.N."/>
            <person name="Mueller S."/>
            <person name="Gunasekera T.S."/>
        </authorList>
    </citation>
    <scope>NUCLEOTIDE SEQUENCE [LARGE SCALE GENOMIC DNA]</scope>
    <source>
        <strain evidence="2 3">SI8</strain>
    </source>
</reference>
<sequence length="159" mass="17725">MGMREKLIGTWVLESYTEYPVDGSAPVYPFGEYPEGFIIYTADGYMSAQLSMPNRAPFSSGDWFAGTDGEYRAQGLSYISYGGPFNVNEDSGELTHTIAVSMFPNWIGQVQPRTVKLVGDILQLGNFSQYQSSGRVVDARIRWRRVKPPTPLLTPVKRG</sequence>
<dbReference type="Proteomes" id="UP000030949">
    <property type="component" value="Unassembled WGS sequence"/>
</dbReference>
<evidence type="ECO:0000259" key="1">
    <source>
        <dbReference type="Pfam" id="PF13924"/>
    </source>
</evidence>
<protein>
    <recommendedName>
        <fullName evidence="1">Lipocalin-like domain-containing protein</fullName>
    </recommendedName>
</protein>
<gene>
    <name evidence="2" type="ORF">JZ00_30755</name>
</gene>
<organism evidence="2 3">
    <name type="scientific">Pseudomonas frederiksbergensis</name>
    <dbReference type="NCBI Taxonomy" id="104087"/>
    <lineage>
        <taxon>Bacteria</taxon>
        <taxon>Pseudomonadati</taxon>
        <taxon>Pseudomonadota</taxon>
        <taxon>Gammaproteobacteria</taxon>
        <taxon>Pseudomonadales</taxon>
        <taxon>Pseudomonadaceae</taxon>
        <taxon>Pseudomonas</taxon>
    </lineage>
</organism>
<evidence type="ECO:0000313" key="3">
    <source>
        <dbReference type="Proteomes" id="UP000030949"/>
    </source>
</evidence>
<evidence type="ECO:0000313" key="2">
    <source>
        <dbReference type="EMBL" id="KKK07920.1"/>
    </source>
</evidence>
<accession>A0A0U1PQK9</accession>
<dbReference type="AlphaFoldDB" id="A0A0U1PQK9"/>
<proteinExistence type="predicted"/>
<dbReference type="InterPro" id="IPR024311">
    <property type="entry name" value="Lipocalin-like"/>
</dbReference>
<dbReference type="OrthoDB" id="118834at2"/>
<comment type="caution">
    <text evidence="2">The sequence shown here is derived from an EMBL/GenBank/DDBJ whole genome shotgun (WGS) entry which is preliminary data.</text>
</comment>
<dbReference type="RefSeq" id="WP_046509802.1">
    <property type="nucleotide sequence ID" value="NZ_JQGJ02000007.1"/>
</dbReference>
<dbReference type="EMBL" id="JQGJ02000007">
    <property type="protein sequence ID" value="KKK07920.1"/>
    <property type="molecule type" value="Genomic_DNA"/>
</dbReference>
<dbReference type="Pfam" id="PF13924">
    <property type="entry name" value="Lipocalin_5"/>
    <property type="match status" value="1"/>
</dbReference>
<feature type="domain" description="Lipocalin-like" evidence="1">
    <location>
        <begin position="8"/>
        <end position="146"/>
    </location>
</feature>